<dbReference type="InterPro" id="IPR051910">
    <property type="entry name" value="ComF/GntX_DNA_util-trans"/>
</dbReference>
<comment type="similarity">
    <text evidence="1">Belongs to the ComF/GntX family.</text>
</comment>
<feature type="domain" description="Phosphoribosyltransferase" evidence="2">
    <location>
        <begin position="151"/>
        <end position="213"/>
    </location>
</feature>
<proteinExistence type="inferred from homology"/>
<dbReference type="CDD" id="cd06223">
    <property type="entry name" value="PRTases_typeI"/>
    <property type="match status" value="1"/>
</dbReference>
<dbReference type="Pfam" id="PF18912">
    <property type="entry name" value="DZR_2"/>
    <property type="match status" value="1"/>
</dbReference>
<gene>
    <name evidence="4" type="ORF">SDC9_41864</name>
</gene>
<evidence type="ECO:0000313" key="4">
    <source>
        <dbReference type="EMBL" id="MPL95692.1"/>
    </source>
</evidence>
<comment type="caution">
    <text evidence="4">The sequence shown here is derived from an EMBL/GenBank/DDBJ whole genome shotgun (WGS) entry which is preliminary data.</text>
</comment>
<dbReference type="AlphaFoldDB" id="A0A644VZ03"/>
<evidence type="ECO:0000259" key="3">
    <source>
        <dbReference type="Pfam" id="PF18912"/>
    </source>
</evidence>
<dbReference type="InterPro" id="IPR000836">
    <property type="entry name" value="PRTase_dom"/>
</dbReference>
<reference evidence="4" key="1">
    <citation type="submission" date="2019-08" db="EMBL/GenBank/DDBJ databases">
        <authorList>
            <person name="Kucharzyk K."/>
            <person name="Murdoch R.W."/>
            <person name="Higgins S."/>
            <person name="Loffler F."/>
        </authorList>
    </citation>
    <scope>NUCLEOTIDE SEQUENCE</scope>
</reference>
<dbReference type="PANTHER" id="PTHR47505">
    <property type="entry name" value="DNA UTILIZATION PROTEIN YHGH"/>
    <property type="match status" value="1"/>
</dbReference>
<evidence type="ECO:0000256" key="1">
    <source>
        <dbReference type="ARBA" id="ARBA00008007"/>
    </source>
</evidence>
<dbReference type="SUPFAM" id="SSF53271">
    <property type="entry name" value="PRTase-like"/>
    <property type="match status" value="1"/>
</dbReference>
<name>A0A644VZ03_9ZZZZ</name>
<dbReference type="InterPro" id="IPR044005">
    <property type="entry name" value="DZR_2"/>
</dbReference>
<dbReference type="PANTHER" id="PTHR47505:SF1">
    <property type="entry name" value="DNA UTILIZATION PROTEIN YHGH"/>
    <property type="match status" value="1"/>
</dbReference>
<protein>
    <recommendedName>
        <fullName evidence="5">Phosphoribosyltransferase domain-containing protein</fullName>
    </recommendedName>
</protein>
<dbReference type="EMBL" id="VSSQ01000478">
    <property type="protein sequence ID" value="MPL95692.1"/>
    <property type="molecule type" value="Genomic_DNA"/>
</dbReference>
<evidence type="ECO:0008006" key="5">
    <source>
        <dbReference type="Google" id="ProtNLM"/>
    </source>
</evidence>
<feature type="domain" description="Double zinc ribbon" evidence="3">
    <location>
        <begin position="9"/>
        <end position="39"/>
    </location>
</feature>
<evidence type="ECO:0000259" key="2">
    <source>
        <dbReference type="Pfam" id="PF00156"/>
    </source>
</evidence>
<accession>A0A644VZ03</accession>
<dbReference type="Gene3D" id="3.40.50.2020">
    <property type="match status" value="1"/>
</dbReference>
<dbReference type="InterPro" id="IPR029057">
    <property type="entry name" value="PRTase-like"/>
</dbReference>
<organism evidence="4">
    <name type="scientific">bioreactor metagenome</name>
    <dbReference type="NCBI Taxonomy" id="1076179"/>
    <lineage>
        <taxon>unclassified sequences</taxon>
        <taxon>metagenomes</taxon>
        <taxon>ecological metagenomes</taxon>
    </lineage>
</organism>
<dbReference type="Pfam" id="PF00156">
    <property type="entry name" value="Pribosyltran"/>
    <property type="match status" value="1"/>
</dbReference>
<sequence length="222" mass="25438">MKFLCLLEDVFFPAKCLNCHGKVQKQELFCASCRRQLQDIRFLYPTGYGCRHLDGICLLYSYERGVKTALHKIKFEKKRQLLPRAAEEIKKVCYCADLGANWELSENMLLIPVPTDTARFKARGYDVPTDIFKPWGEREELIWCEALERVLQTVPQYGLNKNRRRKNVKNCFVVRENVFGKDIFLVDDIFTSGATMEEAAKTLKKAGAAKIWALAFAGGAQV</sequence>